<dbReference type="EMBL" id="ATCN01000297">
    <property type="protein sequence ID" value="EPR79339.1"/>
    <property type="molecule type" value="Genomic_DNA"/>
</dbReference>
<evidence type="ECO:0000313" key="3">
    <source>
        <dbReference type="Proteomes" id="UP000014978"/>
    </source>
</evidence>
<dbReference type="VEuPathDB" id="MicrosporidiaDB:SLOPH_818"/>
<proteinExistence type="predicted"/>
<keyword evidence="1" id="KW-0812">Transmembrane</keyword>
<sequence length="196" mass="23294">MLECLNEGVLNCVFNSFLLKRTNMLRIETTYIKVIMLALTYLTIWYGFFIPLYVYMGWFSYNHGLLILYAGMFIIYIIYIFFESFVYKLAVRDISTKTYLSYLLISVSAYTHTFTFQSLPTIMFIIMGWRKNYLPVTISLSVIYWLVKIIYLYRNIIKGLDAKIYSKVILSVVLIILQGVATTFIHKLHYEMYPYY</sequence>
<feature type="transmembrane region" description="Helical" evidence="1">
    <location>
        <begin position="99"/>
        <end position="127"/>
    </location>
</feature>
<protein>
    <submittedName>
        <fullName evidence="2">Uncharacterized protein</fullName>
    </submittedName>
</protein>
<keyword evidence="1" id="KW-1133">Transmembrane helix</keyword>
<dbReference type="AlphaFoldDB" id="S7XJW5"/>
<evidence type="ECO:0000313" key="2">
    <source>
        <dbReference type="EMBL" id="EPR79339.1"/>
    </source>
</evidence>
<feature type="transmembrane region" description="Helical" evidence="1">
    <location>
        <begin position="30"/>
        <end position="54"/>
    </location>
</feature>
<comment type="caution">
    <text evidence="2">The sequence shown here is derived from an EMBL/GenBank/DDBJ whole genome shotgun (WGS) entry which is preliminary data.</text>
</comment>
<dbReference type="Proteomes" id="UP000014978">
    <property type="component" value="Unassembled WGS sequence"/>
</dbReference>
<reference evidence="3" key="1">
    <citation type="journal article" date="2013" name="PLoS Genet.">
        <title>The genome of Spraguea lophii and the basis of host-microsporidian interactions.</title>
        <authorList>
            <person name="Campbell S.E."/>
            <person name="Williams T.A."/>
            <person name="Yousuf A."/>
            <person name="Soanes D.M."/>
            <person name="Paszkiewicz K.H."/>
            <person name="Williams B.A.P."/>
        </authorList>
    </citation>
    <scope>NUCLEOTIDE SEQUENCE [LARGE SCALE GENOMIC DNA]</scope>
    <source>
        <strain evidence="3">42_110</strain>
    </source>
</reference>
<name>S7XJW5_SPRLO</name>
<feature type="transmembrane region" description="Helical" evidence="1">
    <location>
        <begin position="133"/>
        <end position="153"/>
    </location>
</feature>
<feature type="transmembrane region" description="Helical" evidence="1">
    <location>
        <begin position="66"/>
        <end position="87"/>
    </location>
</feature>
<keyword evidence="3" id="KW-1185">Reference proteome</keyword>
<accession>S7XJW5</accession>
<gene>
    <name evidence="2" type="ORF">SLOPH_818</name>
</gene>
<organism evidence="2 3">
    <name type="scientific">Spraguea lophii (strain 42_110)</name>
    <name type="common">Microsporidian parasite</name>
    <dbReference type="NCBI Taxonomy" id="1358809"/>
    <lineage>
        <taxon>Eukaryota</taxon>
        <taxon>Fungi</taxon>
        <taxon>Fungi incertae sedis</taxon>
        <taxon>Microsporidia</taxon>
        <taxon>Spragueidae</taxon>
        <taxon>Spraguea</taxon>
    </lineage>
</organism>
<dbReference type="HOGENOM" id="CLU_1391035_0_0_1"/>
<evidence type="ECO:0000256" key="1">
    <source>
        <dbReference type="SAM" id="Phobius"/>
    </source>
</evidence>
<dbReference type="InParanoid" id="S7XJW5"/>
<keyword evidence="1" id="KW-0472">Membrane</keyword>
<feature type="transmembrane region" description="Helical" evidence="1">
    <location>
        <begin position="165"/>
        <end position="186"/>
    </location>
</feature>